<keyword evidence="1" id="KW-0812">Transmembrane</keyword>
<dbReference type="PANTHER" id="PTHR37826:SF3">
    <property type="entry name" value="J DOMAIN-CONTAINING PROTEIN"/>
    <property type="match status" value="1"/>
</dbReference>
<dbReference type="Proteomes" id="UP000316225">
    <property type="component" value="Unassembled WGS sequence"/>
</dbReference>
<feature type="transmembrane region" description="Helical" evidence="1">
    <location>
        <begin position="361"/>
        <end position="383"/>
    </location>
</feature>
<dbReference type="RefSeq" id="WP_145396602.1">
    <property type="nucleotide sequence ID" value="NZ_VLKU01000002.1"/>
</dbReference>
<keyword evidence="1" id="KW-0472">Membrane</keyword>
<dbReference type="PANTHER" id="PTHR37826">
    <property type="entry name" value="FLOTILLIN BAND_7_5 DOMAIN PROTEIN"/>
    <property type="match status" value="1"/>
</dbReference>
<keyword evidence="2" id="KW-0347">Helicase</keyword>
<dbReference type="GO" id="GO:0004386">
    <property type="term" value="F:helicase activity"/>
    <property type="evidence" value="ECO:0007669"/>
    <property type="project" value="UniProtKB-KW"/>
</dbReference>
<reference evidence="2 3" key="1">
    <citation type="journal article" date="2015" name="Stand. Genomic Sci.">
        <title>Genomic Encyclopedia of Bacterial and Archaeal Type Strains, Phase III: the genomes of soil and plant-associated and newly described type strains.</title>
        <authorList>
            <person name="Whitman W.B."/>
            <person name="Woyke T."/>
            <person name="Klenk H.P."/>
            <person name="Zhou Y."/>
            <person name="Lilburn T.G."/>
            <person name="Beck B.J."/>
            <person name="De Vos P."/>
            <person name="Vandamme P."/>
            <person name="Eisen J.A."/>
            <person name="Garrity G."/>
            <person name="Hugenholtz P."/>
            <person name="Kyrpides N.C."/>
        </authorList>
    </citation>
    <scope>NUCLEOTIDE SEQUENCE [LARGE SCALE GENOMIC DNA]</scope>
    <source>
        <strain evidence="2 3">CGMCC 1.5364</strain>
    </source>
</reference>
<proteinExistence type="predicted"/>
<organism evidence="2 3">
    <name type="scientific">Paracoccus sulfuroxidans</name>
    <dbReference type="NCBI Taxonomy" id="384678"/>
    <lineage>
        <taxon>Bacteria</taxon>
        <taxon>Pseudomonadati</taxon>
        <taxon>Pseudomonadota</taxon>
        <taxon>Alphaproteobacteria</taxon>
        <taxon>Rhodobacterales</taxon>
        <taxon>Paracoccaceae</taxon>
        <taxon>Paracoccus</taxon>
    </lineage>
</organism>
<evidence type="ECO:0000313" key="2">
    <source>
        <dbReference type="EMBL" id="TWI37107.1"/>
    </source>
</evidence>
<accession>A0A562NXZ9</accession>
<dbReference type="AlphaFoldDB" id="A0A562NXZ9"/>
<keyword evidence="2" id="KW-0067">ATP-binding</keyword>
<dbReference type="EMBL" id="VLKU01000002">
    <property type="protein sequence ID" value="TWI37107.1"/>
    <property type="molecule type" value="Genomic_DNA"/>
</dbReference>
<evidence type="ECO:0000256" key="1">
    <source>
        <dbReference type="SAM" id="Phobius"/>
    </source>
</evidence>
<dbReference type="OrthoDB" id="3182597at2"/>
<gene>
    <name evidence="2" type="ORF">IQ24_00898</name>
</gene>
<comment type="caution">
    <text evidence="2">The sequence shown here is derived from an EMBL/GenBank/DDBJ whole genome shotgun (WGS) entry which is preliminary data.</text>
</comment>
<protein>
    <submittedName>
        <fullName evidence="2">Replication restart DNA helicase PriA</fullName>
    </submittedName>
</protein>
<evidence type="ECO:0000313" key="3">
    <source>
        <dbReference type="Proteomes" id="UP000316225"/>
    </source>
</evidence>
<keyword evidence="2" id="KW-0547">Nucleotide-binding</keyword>
<name>A0A562NXZ9_9RHOB</name>
<keyword evidence="2" id="KW-0378">Hydrolase</keyword>
<keyword evidence="3" id="KW-1185">Reference proteome</keyword>
<sequence>MSTQYRYPCENCGASLEFSPGQQTLVCPYCGHVQEIEDAPAEPQSGVPKVGASGGPALQWDAKHKYAGLTELPLAEGLRQDQGSDLTEAVRTMSCPNCGAKIELAGESHASTCPFCATPIVMDTGTSRVLKPQGVLPFVVSQDQAQAALEQWMRGLWFAPSGLTAYARRGRKMDGVYSPFWTFDADTDSSYTGARGDYYYETVWVTREVNGRSQQVAEQVRRTRWHNVQGQVGRSFDDVLVLAATSLPRRITDALTPWDLSHLTSYRPEYLAGFLAEGYTVPLSDGHGIARQEMASVISMDVRRDIGGDEQRITGIQTRYSDETFKHILLPVWTAAYRYNGKSYRFVVNGQSGRVQGERPWSVWKIALAVLLGLILLGAALYLSERSGYINIGDGGGYLAPDISIRNGQSYDSDGGGYVIRGY</sequence>
<dbReference type="Gene3D" id="2.20.28.30">
    <property type="entry name" value="RNA polymerase ii, chain L"/>
    <property type="match status" value="2"/>
</dbReference>
<keyword evidence="1" id="KW-1133">Transmembrane helix</keyword>